<dbReference type="Gene3D" id="1.25.40.10">
    <property type="entry name" value="Tetratricopeptide repeat domain"/>
    <property type="match status" value="1"/>
</dbReference>
<dbReference type="AlphaFoldDB" id="A0A5D0I584"/>
<dbReference type="InterPro" id="IPR006597">
    <property type="entry name" value="Sel1-like"/>
</dbReference>
<dbReference type="PANTHER" id="PTHR11102">
    <property type="entry name" value="SEL-1-LIKE PROTEIN"/>
    <property type="match status" value="1"/>
</dbReference>
<comment type="caution">
    <text evidence="1">The sequence shown here is derived from an EMBL/GenBank/DDBJ whole genome shotgun (WGS) entry which is preliminary data.</text>
</comment>
<keyword evidence="2" id="KW-1185">Reference proteome</keyword>
<dbReference type="SMART" id="SM00671">
    <property type="entry name" value="SEL1"/>
    <property type="match status" value="7"/>
</dbReference>
<organism evidence="1 2">
    <name type="scientific">Seonamhaeicola marinus</name>
    <dbReference type="NCBI Taxonomy" id="1912246"/>
    <lineage>
        <taxon>Bacteria</taxon>
        <taxon>Pseudomonadati</taxon>
        <taxon>Bacteroidota</taxon>
        <taxon>Flavobacteriia</taxon>
        <taxon>Flavobacteriales</taxon>
        <taxon>Flavobacteriaceae</taxon>
    </lineage>
</organism>
<proteinExistence type="predicted"/>
<dbReference type="InterPro" id="IPR050767">
    <property type="entry name" value="Sel1_AlgK"/>
</dbReference>
<dbReference type="EMBL" id="VSDQ01000577">
    <property type="protein sequence ID" value="TYA78528.1"/>
    <property type="molecule type" value="Genomic_DNA"/>
</dbReference>
<accession>A0A5D0I584</accession>
<dbReference type="OrthoDB" id="1149385at2"/>
<dbReference type="RefSeq" id="WP_148541615.1">
    <property type="nucleotide sequence ID" value="NZ_VSDQ01000577.1"/>
</dbReference>
<gene>
    <name evidence="1" type="ORF">FUA24_09230</name>
</gene>
<dbReference type="Proteomes" id="UP000323930">
    <property type="component" value="Unassembled WGS sequence"/>
</dbReference>
<protein>
    <submittedName>
        <fullName evidence="1">Sel1 repeat family protein</fullName>
    </submittedName>
</protein>
<dbReference type="PANTHER" id="PTHR11102:SF160">
    <property type="entry name" value="ERAD-ASSOCIATED E3 UBIQUITIN-PROTEIN LIGASE COMPONENT HRD3"/>
    <property type="match status" value="1"/>
</dbReference>
<name>A0A5D0I584_9FLAO</name>
<sequence length="380" mass="42916">MGIKMTVLLTVLINLNICSQTDLFNQTLQKAKAGDPIAQNLIGNYYYNGDEGAEVDLKASVFWYKKSAAQGNADGEFNLGYAYFFSDGVEEDEIKAIKWFKSSAIKGNPKAQYWFGYMHNFGRGNLEKSYSQAYNWYLKSANQGNKYAQYRLCILYMTNAVKDLRSKELAFYWCEKSAKQSYSDAQYMLGCLYREGIGTAKNYESALYWGLKSAEKGDSEAQVFVGEMYLFGEISVSDRKEQAFFWYGKAAKQDHKVGQYHFGKLNLEKGKSNEAFYWIKKSYDQQPTNLEVGEVLADLYLNGIGVSKSNEKARKVLSKIGYKKCYSCWGKGGENCKKCDGYGKVGTYEHSARLYKCSAYSCDDGWVRCGDCGGKGLIAP</sequence>
<dbReference type="Pfam" id="PF08238">
    <property type="entry name" value="Sel1"/>
    <property type="match status" value="8"/>
</dbReference>
<dbReference type="SUPFAM" id="SSF81901">
    <property type="entry name" value="HCP-like"/>
    <property type="match status" value="2"/>
</dbReference>
<dbReference type="InterPro" id="IPR011990">
    <property type="entry name" value="TPR-like_helical_dom_sf"/>
</dbReference>
<evidence type="ECO:0000313" key="1">
    <source>
        <dbReference type="EMBL" id="TYA78528.1"/>
    </source>
</evidence>
<reference evidence="1 2" key="1">
    <citation type="submission" date="2019-08" db="EMBL/GenBank/DDBJ databases">
        <title>Seonamhaeicola sediminis sp. nov., isolated from marine sediment.</title>
        <authorList>
            <person name="Cao W.R."/>
        </authorList>
    </citation>
    <scope>NUCLEOTIDE SEQUENCE [LARGE SCALE GENOMIC DNA]</scope>
    <source>
        <strain evidence="1 2">B011</strain>
    </source>
</reference>
<evidence type="ECO:0000313" key="2">
    <source>
        <dbReference type="Proteomes" id="UP000323930"/>
    </source>
</evidence>